<evidence type="ECO:0000256" key="9">
    <source>
        <dbReference type="ARBA" id="ARBA00022552"/>
    </source>
</evidence>
<keyword evidence="13 27" id="KW-0812">Transmembrane</keyword>
<dbReference type="SUPFAM" id="SSF56784">
    <property type="entry name" value="HAD-like"/>
    <property type="match status" value="1"/>
</dbReference>
<dbReference type="Pfam" id="PF05148">
    <property type="entry name" value="Methyltransf_8"/>
    <property type="match status" value="1"/>
</dbReference>
<feature type="transmembrane region" description="Helical" evidence="27">
    <location>
        <begin position="17"/>
        <end position="35"/>
    </location>
</feature>
<dbReference type="InterPro" id="IPR036412">
    <property type="entry name" value="HAD-like_sf"/>
</dbReference>
<dbReference type="GO" id="GO:0033553">
    <property type="term" value="C:rDNA heterochromatin"/>
    <property type="evidence" value="ECO:0007669"/>
    <property type="project" value="TreeGrafter"/>
</dbReference>
<dbReference type="GO" id="GO:0005743">
    <property type="term" value="C:mitochondrial inner membrane"/>
    <property type="evidence" value="ECO:0007669"/>
    <property type="project" value="UniProtKB-SubCell"/>
</dbReference>
<comment type="function">
    <text evidence="1">Essential component of the TIM23 complex, a complex that mediates the translocation of transit peptide-containing proteins across the mitochondrial inner membrane.</text>
</comment>
<dbReference type="GO" id="GO:0000183">
    <property type="term" value="P:rDNA heterochromatin formation"/>
    <property type="evidence" value="ECO:0007669"/>
    <property type="project" value="TreeGrafter"/>
</dbReference>
<evidence type="ECO:0000256" key="2">
    <source>
        <dbReference type="ARBA" id="ARBA00004434"/>
    </source>
</evidence>
<keyword evidence="11" id="KW-0808">Transferase</keyword>
<evidence type="ECO:0000256" key="19">
    <source>
        <dbReference type="ARBA" id="ARBA00023010"/>
    </source>
</evidence>
<dbReference type="InterPro" id="IPR042036">
    <property type="entry name" value="RRP8_N"/>
</dbReference>
<evidence type="ECO:0000256" key="16">
    <source>
        <dbReference type="ARBA" id="ARBA00022927"/>
    </source>
</evidence>
<dbReference type="GO" id="GO:0015031">
    <property type="term" value="P:protein transport"/>
    <property type="evidence" value="ECO:0007669"/>
    <property type="project" value="UniProtKB-KW"/>
</dbReference>
<keyword evidence="15" id="KW-0156">Chromatin regulator</keyword>
<dbReference type="Pfam" id="PF03031">
    <property type="entry name" value="NIF"/>
    <property type="match status" value="1"/>
</dbReference>
<keyword evidence="16" id="KW-0653">Protein transport</keyword>
<evidence type="ECO:0000256" key="17">
    <source>
        <dbReference type="ARBA" id="ARBA00022946"/>
    </source>
</evidence>
<comment type="subunit">
    <text evidence="25">Component of the TIM23 complex at least composed of Tim23, Tim17 (Tim17a1, Tim17a2 or Tim17b1) and a Tim50.</text>
</comment>
<evidence type="ECO:0000256" key="25">
    <source>
        <dbReference type="ARBA" id="ARBA00061911"/>
    </source>
</evidence>
<comment type="caution">
    <text evidence="29">The sequence shown here is derived from an EMBL/GenBank/DDBJ whole genome shotgun (WGS) entry which is preliminary data.</text>
</comment>
<evidence type="ECO:0000256" key="10">
    <source>
        <dbReference type="ARBA" id="ARBA00022603"/>
    </source>
</evidence>
<evidence type="ECO:0000256" key="1">
    <source>
        <dbReference type="ARBA" id="ARBA00002959"/>
    </source>
</evidence>
<evidence type="ECO:0000256" key="13">
    <source>
        <dbReference type="ARBA" id="ARBA00022692"/>
    </source>
</evidence>
<keyword evidence="22 27" id="KW-0472">Membrane</keyword>
<dbReference type="CDD" id="cd07521">
    <property type="entry name" value="HAD_FCP1-like"/>
    <property type="match status" value="1"/>
</dbReference>
<dbReference type="InterPro" id="IPR029063">
    <property type="entry name" value="SAM-dependent_MTases_sf"/>
</dbReference>
<evidence type="ECO:0000256" key="8">
    <source>
        <dbReference type="ARBA" id="ARBA00022491"/>
    </source>
</evidence>
<dbReference type="InterPro" id="IPR023214">
    <property type="entry name" value="HAD_sf"/>
</dbReference>
<evidence type="ECO:0000256" key="23">
    <source>
        <dbReference type="ARBA" id="ARBA00023163"/>
    </source>
</evidence>
<proteinExistence type="inferred from homology"/>
<dbReference type="AlphaFoldDB" id="A0AAV8Z3R2"/>
<dbReference type="GO" id="GO:0032259">
    <property type="term" value="P:methylation"/>
    <property type="evidence" value="ECO:0007669"/>
    <property type="project" value="UniProtKB-KW"/>
</dbReference>
<dbReference type="EMBL" id="JAPWTK010000018">
    <property type="protein sequence ID" value="KAJ8958302.1"/>
    <property type="molecule type" value="Genomic_DNA"/>
</dbReference>
<keyword evidence="19" id="KW-0811">Translocation</keyword>
<evidence type="ECO:0000256" key="22">
    <source>
        <dbReference type="ARBA" id="ARBA00023136"/>
    </source>
</evidence>
<keyword evidence="23" id="KW-0804">Transcription</keyword>
<dbReference type="GO" id="GO:0006364">
    <property type="term" value="P:rRNA processing"/>
    <property type="evidence" value="ECO:0007669"/>
    <property type="project" value="UniProtKB-KW"/>
</dbReference>
<dbReference type="GO" id="GO:0046015">
    <property type="term" value="P:regulation of transcription by glucose"/>
    <property type="evidence" value="ECO:0007669"/>
    <property type="project" value="TreeGrafter"/>
</dbReference>
<comment type="similarity">
    <text evidence="4">Belongs to the methyltransferase superfamily. RRP8 family.</text>
</comment>
<keyword evidence="18 27" id="KW-1133">Transmembrane helix</keyword>
<feature type="non-terminal residue" evidence="29">
    <location>
        <position position="1"/>
    </location>
</feature>
<keyword evidence="7" id="KW-0813">Transport</keyword>
<dbReference type="PANTHER" id="PTHR12787:SF0">
    <property type="entry name" value="RIBOSOMAL RNA-PROCESSING PROTEIN 8"/>
    <property type="match status" value="1"/>
</dbReference>
<name>A0AAV8Z3R2_9CUCU</name>
<keyword evidence="8" id="KW-0678">Repressor</keyword>
<dbReference type="PANTHER" id="PTHR12787">
    <property type="entry name" value="RIBOSOMAL RNA-PROCESSING PROTEIN 8"/>
    <property type="match status" value="1"/>
</dbReference>
<evidence type="ECO:0000256" key="21">
    <source>
        <dbReference type="ARBA" id="ARBA00023128"/>
    </source>
</evidence>
<keyword evidence="14" id="KW-0999">Mitochondrion inner membrane</keyword>
<sequence>KEVVASPRKSSTKTLKYSLMFLGVSVTLVGGYIIFEYSRPDSTEEGDVVDENSNHPFWKQYLLKGLKQIKDFTVFIQEPSREKLLPDPVSYPYYQPPYTLVLEFTDVLAHPDWTYKTGWRFKKRPGLDYMLENLVGLYEIVVFTAEPGMTIFPVIEALDQKNLISYKLVRDSTHFVEGHHVKNLDKLNRDLKKIVVVDWNAESVRFHPDNHLNIQRWRGEDGDTALIDLTSFLKTIAHTEIDDVREVLKFYKQYDDPLLEFRNKQKEYYENQDQNKTLEKPKSPPISKVFDYIMKLRGNRTFTLKMPSKAKKRQKKTKKNMKNKFENIDLSVLHNVHADTSNNTVNEGNNSSFPFKSRQIIKLVHQEAKTKTNTLQNNRTSERTKLKKGNKRKIPALNEETKKVLLYKQLLKETEKQNKLKKLEKKEGKQVLLNGIEPKRRDQSNRHKLQKLKYQSSNKVLSPAETPRESEHTIQKEIPVNNQVNKVLQPSEVKKKQKMYKKLQGLLNQEQESKKPILSLRQKMMDKLKAARFRFLNEQIYTTTSKEAQKIFQSDPDAFVAYHRGYRQQVKSWPLNPLDVIIAKVRKLPKDHIVADFGCGEAKLAKSVQQKVYSFDLVAVDDSVVACDMSRVPLSNESADVAVFCLSLMGTNLQDYLLEANRILKVGGTLKIAEVESRFEDVDNFIEGISRFGFKKIWMDLSHDLFYFMDFRKVMTVKNKKKVPTMSLLPCLYKKR</sequence>
<accession>A0AAV8Z3R2</accession>
<evidence type="ECO:0000256" key="27">
    <source>
        <dbReference type="SAM" id="Phobius"/>
    </source>
</evidence>
<dbReference type="FunFam" id="3.40.50.1000:FF:000019">
    <property type="entry name" value="Mitochondrial import inner membrane translocase subunit TIM50"/>
    <property type="match status" value="1"/>
</dbReference>
<evidence type="ECO:0000256" key="18">
    <source>
        <dbReference type="ARBA" id="ARBA00022989"/>
    </source>
</evidence>
<evidence type="ECO:0000256" key="12">
    <source>
        <dbReference type="ARBA" id="ARBA00022691"/>
    </source>
</evidence>
<keyword evidence="21" id="KW-0496">Mitochondrion</keyword>
<evidence type="ECO:0000259" key="28">
    <source>
        <dbReference type="PROSITE" id="PS50969"/>
    </source>
</evidence>
<evidence type="ECO:0000256" key="14">
    <source>
        <dbReference type="ARBA" id="ARBA00022792"/>
    </source>
</evidence>
<evidence type="ECO:0000256" key="20">
    <source>
        <dbReference type="ARBA" id="ARBA00023015"/>
    </source>
</evidence>
<evidence type="ECO:0000256" key="6">
    <source>
        <dbReference type="ARBA" id="ARBA00020203"/>
    </source>
</evidence>
<reference evidence="29" key="1">
    <citation type="journal article" date="2023" name="Insect Mol. Biol.">
        <title>Genome sequencing provides insights into the evolution of gene families encoding plant cell wall-degrading enzymes in longhorned beetles.</title>
        <authorList>
            <person name="Shin N.R."/>
            <person name="Okamura Y."/>
            <person name="Kirsch R."/>
            <person name="Pauchet Y."/>
        </authorList>
    </citation>
    <scope>NUCLEOTIDE SEQUENCE</scope>
    <source>
        <strain evidence="29">AMC_N1</strain>
    </source>
</reference>
<evidence type="ECO:0000256" key="11">
    <source>
        <dbReference type="ARBA" id="ARBA00022679"/>
    </source>
</evidence>
<evidence type="ECO:0000256" key="24">
    <source>
        <dbReference type="ARBA" id="ARBA00023242"/>
    </source>
</evidence>
<dbReference type="FunFam" id="1.10.10.2150:FF:000001">
    <property type="entry name" value="Ribosomal RNA-processing protein 8"/>
    <property type="match status" value="1"/>
</dbReference>
<dbReference type="Proteomes" id="UP001162162">
    <property type="component" value="Unassembled WGS sequence"/>
</dbReference>
<dbReference type="Gene3D" id="3.40.50.1000">
    <property type="entry name" value="HAD superfamily/HAD-like"/>
    <property type="match status" value="1"/>
</dbReference>
<protein>
    <recommendedName>
        <fullName evidence="6">Ribosomal RNA-processing protein 8</fullName>
    </recommendedName>
</protein>
<keyword evidence="12" id="KW-0949">S-adenosyl-L-methionine</keyword>
<dbReference type="GO" id="GO:0005677">
    <property type="term" value="C:chromatin silencing complex"/>
    <property type="evidence" value="ECO:0007669"/>
    <property type="project" value="TreeGrafter"/>
</dbReference>
<feature type="region of interest" description="Disordered" evidence="26">
    <location>
        <begin position="371"/>
        <end position="391"/>
    </location>
</feature>
<dbReference type="InterPro" id="IPR004274">
    <property type="entry name" value="FCP1_dom"/>
</dbReference>
<keyword evidence="24" id="KW-0539">Nucleus</keyword>
<feature type="domain" description="FCP1 homology" evidence="28">
    <location>
        <begin position="93"/>
        <end position="236"/>
    </location>
</feature>
<evidence type="ECO:0000313" key="29">
    <source>
        <dbReference type="EMBL" id="KAJ8958302.1"/>
    </source>
</evidence>
<evidence type="ECO:0000256" key="15">
    <source>
        <dbReference type="ARBA" id="ARBA00022853"/>
    </source>
</evidence>
<dbReference type="Gene3D" id="3.40.50.150">
    <property type="entry name" value="Vaccinia Virus protein VP39"/>
    <property type="match status" value="1"/>
</dbReference>
<dbReference type="GO" id="GO:0005730">
    <property type="term" value="C:nucleolus"/>
    <property type="evidence" value="ECO:0007669"/>
    <property type="project" value="UniProtKB-SubCell"/>
</dbReference>
<keyword evidence="10" id="KW-0489">Methyltransferase</keyword>
<keyword evidence="30" id="KW-1185">Reference proteome</keyword>
<dbReference type="GO" id="GO:0008168">
    <property type="term" value="F:methyltransferase activity"/>
    <property type="evidence" value="ECO:0007669"/>
    <property type="project" value="UniProtKB-KW"/>
</dbReference>
<dbReference type="InterPro" id="IPR007823">
    <property type="entry name" value="RRP8"/>
</dbReference>
<evidence type="ECO:0000256" key="5">
    <source>
        <dbReference type="ARBA" id="ARBA00006344"/>
    </source>
</evidence>
<dbReference type="FunFam" id="3.40.50.150:FF:000068">
    <property type="entry name" value="Ribosomal RNA-processing protein 8"/>
    <property type="match status" value="1"/>
</dbReference>
<evidence type="ECO:0000256" key="26">
    <source>
        <dbReference type="SAM" id="MobiDB-lite"/>
    </source>
</evidence>
<dbReference type="SUPFAM" id="SSF53335">
    <property type="entry name" value="S-adenosyl-L-methionine-dependent methyltransferases"/>
    <property type="match status" value="1"/>
</dbReference>
<evidence type="ECO:0000256" key="7">
    <source>
        <dbReference type="ARBA" id="ARBA00022448"/>
    </source>
</evidence>
<dbReference type="GO" id="GO:0042149">
    <property type="term" value="P:cellular response to glucose starvation"/>
    <property type="evidence" value="ECO:0007669"/>
    <property type="project" value="TreeGrafter"/>
</dbReference>
<dbReference type="SMART" id="SM00577">
    <property type="entry name" value="CPDc"/>
    <property type="match status" value="1"/>
</dbReference>
<evidence type="ECO:0000256" key="3">
    <source>
        <dbReference type="ARBA" id="ARBA00004604"/>
    </source>
</evidence>
<evidence type="ECO:0000256" key="4">
    <source>
        <dbReference type="ARBA" id="ARBA00006301"/>
    </source>
</evidence>
<keyword evidence="17" id="KW-0809">Transit peptide</keyword>
<organism evidence="29 30">
    <name type="scientific">Aromia moschata</name>
    <dbReference type="NCBI Taxonomy" id="1265417"/>
    <lineage>
        <taxon>Eukaryota</taxon>
        <taxon>Metazoa</taxon>
        <taxon>Ecdysozoa</taxon>
        <taxon>Arthropoda</taxon>
        <taxon>Hexapoda</taxon>
        <taxon>Insecta</taxon>
        <taxon>Pterygota</taxon>
        <taxon>Neoptera</taxon>
        <taxon>Endopterygota</taxon>
        <taxon>Coleoptera</taxon>
        <taxon>Polyphaga</taxon>
        <taxon>Cucujiformia</taxon>
        <taxon>Chrysomeloidea</taxon>
        <taxon>Cerambycidae</taxon>
        <taxon>Cerambycinae</taxon>
        <taxon>Callichromatini</taxon>
        <taxon>Aromia</taxon>
    </lineage>
</organism>
<dbReference type="PROSITE" id="PS50969">
    <property type="entry name" value="FCP1"/>
    <property type="match status" value="1"/>
</dbReference>
<keyword evidence="9" id="KW-0698">rRNA processing</keyword>
<dbReference type="Gene3D" id="1.10.10.2150">
    <property type="entry name" value="Ribosomal RNA-processing protein 8, N-terminal domain"/>
    <property type="match status" value="1"/>
</dbReference>
<gene>
    <name evidence="29" type="ORF">NQ318_017448</name>
</gene>
<comment type="subcellular location">
    <subcellularLocation>
        <location evidence="2">Mitochondrion inner membrane</location>
        <topology evidence="2">Single-pass membrane protein</topology>
    </subcellularLocation>
    <subcellularLocation>
        <location evidence="3">Nucleus</location>
        <location evidence="3">Nucleolus</location>
    </subcellularLocation>
</comment>
<keyword evidence="20" id="KW-0805">Transcription regulation</keyword>
<evidence type="ECO:0000313" key="30">
    <source>
        <dbReference type="Proteomes" id="UP001162162"/>
    </source>
</evidence>
<comment type="similarity">
    <text evidence="5">Belongs to the TIM50 family.</text>
</comment>